<feature type="region of interest" description="Disordered" evidence="4">
    <location>
        <begin position="370"/>
        <end position="421"/>
    </location>
</feature>
<feature type="region of interest" description="Disordered" evidence="4">
    <location>
        <begin position="1"/>
        <end position="22"/>
    </location>
</feature>
<feature type="repeat" description="WD" evidence="3">
    <location>
        <begin position="78"/>
        <end position="111"/>
    </location>
</feature>
<proteinExistence type="predicted"/>
<dbReference type="InterPro" id="IPR001680">
    <property type="entry name" value="WD40_rpt"/>
</dbReference>
<dbReference type="InterPro" id="IPR036322">
    <property type="entry name" value="WD40_repeat_dom_sf"/>
</dbReference>
<feature type="compositionally biased region" description="Polar residues" evidence="4">
    <location>
        <begin position="388"/>
        <end position="397"/>
    </location>
</feature>
<dbReference type="STRING" id="34475.A0A4Y9XPB4"/>
<dbReference type="Pfam" id="PF00400">
    <property type="entry name" value="WD40"/>
    <property type="match status" value="2"/>
</dbReference>
<dbReference type="PROSITE" id="PS50082">
    <property type="entry name" value="WD_REPEATS_2"/>
    <property type="match status" value="2"/>
</dbReference>
<dbReference type="EMBL" id="SEKV01001289">
    <property type="protein sequence ID" value="TFY51071.1"/>
    <property type="molecule type" value="Genomic_DNA"/>
</dbReference>
<feature type="repeat" description="WD" evidence="3">
    <location>
        <begin position="23"/>
        <end position="54"/>
    </location>
</feature>
<dbReference type="SMART" id="SM00320">
    <property type="entry name" value="WD40"/>
    <property type="match status" value="3"/>
</dbReference>
<reference evidence="6 7" key="1">
    <citation type="submission" date="2019-01" db="EMBL/GenBank/DDBJ databases">
        <title>Genome sequencing of the rare red list fungi Fomitopsis rosea.</title>
        <authorList>
            <person name="Buettner E."/>
            <person name="Kellner H."/>
        </authorList>
    </citation>
    <scope>NUCLEOTIDE SEQUENCE [LARGE SCALE GENOMIC DNA]</scope>
    <source>
        <strain evidence="6 7">DSM 105464</strain>
    </source>
</reference>
<dbReference type="PANTHER" id="PTHR19920:SF0">
    <property type="entry name" value="CYTOSOLIC IRON-SULFUR PROTEIN ASSEMBLY PROTEIN CIAO1-RELATED"/>
    <property type="match status" value="1"/>
</dbReference>
<dbReference type="PROSITE" id="PS50294">
    <property type="entry name" value="WD_REPEATS_REGION"/>
    <property type="match status" value="2"/>
</dbReference>
<feature type="compositionally biased region" description="Low complexity" evidence="4">
    <location>
        <begin position="331"/>
        <end position="353"/>
    </location>
</feature>
<comment type="caution">
    <text evidence="6">The sequence shown here is derived from an EMBL/GenBank/DDBJ whole genome shotgun (WGS) entry which is preliminary data.</text>
</comment>
<dbReference type="PROSITE" id="PS00678">
    <property type="entry name" value="WD_REPEATS_1"/>
    <property type="match status" value="1"/>
</dbReference>
<keyword evidence="5" id="KW-0812">Transmembrane</keyword>
<protein>
    <submittedName>
        <fullName evidence="6">Uncharacterized protein</fullName>
    </submittedName>
</protein>
<dbReference type="GO" id="GO:0016226">
    <property type="term" value="P:iron-sulfur cluster assembly"/>
    <property type="evidence" value="ECO:0007669"/>
    <property type="project" value="TreeGrafter"/>
</dbReference>
<accession>A0A4Y9XPB4</accession>
<dbReference type="AlphaFoldDB" id="A0A4Y9XPB4"/>
<evidence type="ECO:0000256" key="2">
    <source>
        <dbReference type="ARBA" id="ARBA00022737"/>
    </source>
</evidence>
<sequence length="650" mass="67406">MLSGQDEGEGESKPVFSHSTTIPTGHAKTVRSIAWSPSGKTLATASFDSNIGIWAQEDEDDAEDLTGGNGEWECMSLLEGHETECKTVAYSAGGNLLASCSRDKTVWVWEVHPDYDFECMGVLMEHSQDVKCVAWHPTEEVPFVYGTYNRVRHPLNHPDRLELDAQITSLHYSPHCKELLSTHGPGKGAPERAPANPNVNTSTDDSFVPSRIANSVVVHAFPSFRRIATMTGRDGEHRRKRPEPERAEGRARDPPGVEAEGLGRMGQAEGAEAVLEHVEHLFYSVTRRVRGGSFAGGHTGSDVERRSGLAGRNAGVLFAVHSSTASASQNDPSVSPSSVFSSASSDPAGASSASSAASADSVAATPATTSVASSSVSPAPTPFIGAPPSSSSPNADLQTVAADSSDAAAPTSDDGSGAIATSIGVDPSSTLTPISLGTISATAGVGSSTSPSSPSPSSSLGASNNTNSSNGKVNSAGAQSQSAASKRAVVAGAAVGGTLGALLLLVAIIFFMRRRAQRTRTSASRPLRKYFSARGSVLGYGPDPFDRNTGIESVRTVADAFRGPGMIQHMSPAPEHPLPAHDHPEHEPPAGAPARRPGRGAGGEAEAGFMGMGEATPRSWMTFQQRGSPLRNSMPDADPDGMGASLPSIA</sequence>
<dbReference type="Gene3D" id="2.130.10.10">
    <property type="entry name" value="YVTN repeat-like/Quinoprotein amine dehydrogenase"/>
    <property type="match status" value="1"/>
</dbReference>
<feature type="compositionally biased region" description="Basic and acidic residues" evidence="4">
    <location>
        <begin position="233"/>
        <end position="255"/>
    </location>
</feature>
<dbReference type="Proteomes" id="UP000298390">
    <property type="component" value="Unassembled WGS sequence"/>
</dbReference>
<keyword evidence="5" id="KW-0472">Membrane</keyword>
<name>A0A4Y9XPB4_9APHY</name>
<feature type="non-terminal residue" evidence="6">
    <location>
        <position position="650"/>
    </location>
</feature>
<feature type="compositionally biased region" description="Polar residues" evidence="4">
    <location>
        <begin position="619"/>
        <end position="631"/>
    </location>
</feature>
<gene>
    <name evidence="6" type="ORF">EVJ58_g10756</name>
</gene>
<feature type="region of interest" description="Disordered" evidence="4">
    <location>
        <begin position="325"/>
        <end position="353"/>
    </location>
</feature>
<feature type="region of interest" description="Disordered" evidence="4">
    <location>
        <begin position="182"/>
        <end position="202"/>
    </location>
</feature>
<feature type="region of interest" description="Disordered" evidence="4">
    <location>
        <begin position="569"/>
        <end position="650"/>
    </location>
</feature>
<evidence type="ECO:0000256" key="5">
    <source>
        <dbReference type="SAM" id="Phobius"/>
    </source>
</evidence>
<evidence type="ECO:0000313" key="7">
    <source>
        <dbReference type="Proteomes" id="UP000298390"/>
    </source>
</evidence>
<dbReference type="PANTHER" id="PTHR19920">
    <property type="entry name" value="WD40 PROTEIN CIAO1"/>
    <property type="match status" value="1"/>
</dbReference>
<feature type="compositionally biased region" description="Low complexity" evidence="4">
    <location>
        <begin position="443"/>
        <end position="463"/>
    </location>
</feature>
<dbReference type="SUPFAM" id="SSF50978">
    <property type="entry name" value="WD40 repeat-like"/>
    <property type="match status" value="1"/>
</dbReference>
<evidence type="ECO:0000313" key="6">
    <source>
        <dbReference type="EMBL" id="TFY51071.1"/>
    </source>
</evidence>
<feature type="compositionally biased region" description="Polar residues" evidence="4">
    <location>
        <begin position="464"/>
        <end position="473"/>
    </location>
</feature>
<keyword evidence="5" id="KW-1133">Transmembrane helix</keyword>
<feature type="region of interest" description="Disordered" evidence="4">
    <location>
        <begin position="443"/>
        <end position="479"/>
    </location>
</feature>
<evidence type="ECO:0000256" key="4">
    <source>
        <dbReference type="SAM" id="MobiDB-lite"/>
    </source>
</evidence>
<feature type="compositionally biased region" description="Low complexity" evidence="4">
    <location>
        <begin position="401"/>
        <end position="418"/>
    </location>
</feature>
<feature type="region of interest" description="Disordered" evidence="4">
    <location>
        <begin position="229"/>
        <end position="262"/>
    </location>
</feature>
<evidence type="ECO:0000256" key="3">
    <source>
        <dbReference type="PROSITE-ProRule" id="PRU00221"/>
    </source>
</evidence>
<evidence type="ECO:0000256" key="1">
    <source>
        <dbReference type="ARBA" id="ARBA00022574"/>
    </source>
</evidence>
<dbReference type="InterPro" id="IPR019775">
    <property type="entry name" value="WD40_repeat_CS"/>
</dbReference>
<feature type="compositionally biased region" description="Basic and acidic residues" evidence="4">
    <location>
        <begin position="578"/>
        <end position="588"/>
    </location>
</feature>
<dbReference type="InterPro" id="IPR015943">
    <property type="entry name" value="WD40/YVTN_repeat-like_dom_sf"/>
</dbReference>
<feature type="transmembrane region" description="Helical" evidence="5">
    <location>
        <begin position="488"/>
        <end position="512"/>
    </location>
</feature>
<keyword evidence="1 3" id="KW-0853">WD repeat</keyword>
<dbReference type="GO" id="GO:0097361">
    <property type="term" value="C:cytosolic [4Fe-4S] assembly targeting complex"/>
    <property type="evidence" value="ECO:0007669"/>
    <property type="project" value="TreeGrafter"/>
</dbReference>
<keyword evidence="2" id="KW-0677">Repeat</keyword>
<organism evidence="6 7">
    <name type="scientific">Rhodofomes roseus</name>
    <dbReference type="NCBI Taxonomy" id="34475"/>
    <lineage>
        <taxon>Eukaryota</taxon>
        <taxon>Fungi</taxon>
        <taxon>Dikarya</taxon>
        <taxon>Basidiomycota</taxon>
        <taxon>Agaricomycotina</taxon>
        <taxon>Agaricomycetes</taxon>
        <taxon>Polyporales</taxon>
        <taxon>Rhodofomes</taxon>
    </lineage>
</organism>
<feature type="compositionally biased region" description="Low complexity" evidence="4">
    <location>
        <begin position="606"/>
        <end position="615"/>
    </location>
</feature>